<sequence length="282" mass="31051">MNGNKQDMKNIHFFKMSGSGNDFIIIDNRENLIEDKGLASFITKVCARRMSVGADGFILIENCDSADFKWQFFNSDGSRAEMCGNGARCAAMFACINKIAKPDMSFLTDAGIVHAQVTDGRVKVNMMDPTYCKYDYQIPLKKGPITVSSLNTGVPHVVIITDDIEGADVDGTGREIRFHENYAPAGTNVNFISCVSNSTIHIRTYERGVEGETLACGTGSIASALVAACKYKVESPIDVVTRSKGVLTIHFKQDNGRFYDIYLEGDARVIYKGELGKDAWQY</sequence>
<feature type="binding site" evidence="8">
    <location>
        <position position="21"/>
    </location>
    <ligand>
        <name>substrate</name>
    </ligand>
</feature>
<feature type="site" description="Could be important to modulate the pK values of the two catalytic cysteine residues" evidence="8">
    <location>
        <position position="156"/>
    </location>
</feature>
<comment type="subunit">
    <text evidence="8">Homodimer.</text>
</comment>
<accession>E1YBK7</accession>
<comment type="function">
    <text evidence="8">Catalyzes the stereoinversion of LL-2,6-diaminopimelate (L,L-DAP) to meso-diaminopimelate (meso-DAP), a precursor of L-lysine and an essential component of the bacterial peptidoglycan.</text>
</comment>
<dbReference type="HAMAP" id="MF_00197">
    <property type="entry name" value="DAP_epimerase"/>
    <property type="match status" value="1"/>
</dbReference>
<feature type="active site" evidence="9">
    <location>
        <position position="83"/>
    </location>
</feature>
<gene>
    <name evidence="8" type="primary">dapF</name>
    <name evidence="10" type="ORF">N47_G32750</name>
</gene>
<evidence type="ECO:0000256" key="1">
    <source>
        <dbReference type="ARBA" id="ARBA00005196"/>
    </source>
</evidence>
<evidence type="ECO:0000256" key="6">
    <source>
        <dbReference type="ARBA" id="ARBA00023235"/>
    </source>
</evidence>
<feature type="binding site" evidence="8">
    <location>
        <begin position="206"/>
        <end position="207"/>
    </location>
    <ligand>
        <name>substrate</name>
    </ligand>
</feature>
<feature type="binding site" evidence="8">
    <location>
        <position position="188"/>
    </location>
    <ligand>
        <name>substrate</name>
    </ligand>
</feature>
<comment type="pathway">
    <text evidence="1 8">Amino-acid biosynthesis; L-lysine biosynthesis via DAP pathway; DL-2,6-diaminopimelate from LL-2,6-diaminopimelate: step 1/1.</text>
</comment>
<organism evidence="10">
    <name type="scientific">uncultured Desulfobacterium sp</name>
    <dbReference type="NCBI Taxonomy" id="201089"/>
    <lineage>
        <taxon>Bacteria</taxon>
        <taxon>Pseudomonadati</taxon>
        <taxon>Thermodesulfobacteriota</taxon>
        <taxon>Desulfobacteria</taxon>
        <taxon>Desulfobacterales</taxon>
        <taxon>Desulfobacteriaceae</taxon>
        <taxon>Desulfobacterium</taxon>
        <taxon>environmental samples</taxon>
    </lineage>
</organism>
<keyword evidence="6 8" id="KW-0413">Isomerase</keyword>
<evidence type="ECO:0000256" key="8">
    <source>
        <dbReference type="HAMAP-Rule" id="MF_00197"/>
    </source>
</evidence>
<feature type="site" description="Could be important to modulate the pK values of the two catalytic cysteine residues" evidence="8">
    <location>
        <position position="206"/>
    </location>
</feature>
<comment type="catalytic activity">
    <reaction evidence="7 8">
        <text>(2S,6S)-2,6-diaminopimelate = meso-2,6-diaminopimelate</text>
        <dbReference type="Rhea" id="RHEA:15393"/>
        <dbReference type="ChEBI" id="CHEBI:57609"/>
        <dbReference type="ChEBI" id="CHEBI:57791"/>
        <dbReference type="EC" id="5.1.1.7"/>
    </reaction>
</comment>
<evidence type="ECO:0000256" key="9">
    <source>
        <dbReference type="PROSITE-ProRule" id="PRU10125"/>
    </source>
</evidence>
<keyword evidence="5 8" id="KW-0457">Lysine biosynthesis</keyword>
<comment type="caution">
    <text evidence="8">Lacks conserved residue(s) required for the propagation of feature annotation.</text>
</comment>
<evidence type="ECO:0000256" key="5">
    <source>
        <dbReference type="ARBA" id="ARBA00023154"/>
    </source>
</evidence>
<dbReference type="AlphaFoldDB" id="E1YBK7"/>
<dbReference type="EC" id="5.1.1.7" evidence="3 8"/>
<evidence type="ECO:0000256" key="2">
    <source>
        <dbReference type="ARBA" id="ARBA00010219"/>
    </source>
</evidence>
<reference evidence="10" key="1">
    <citation type="journal article" date="2011" name="Environ. Microbiol.">
        <title>Genomic insights into the metabolic potential of the polycyclic aromatic hydrocarbon degrading sulfate-reducing Deltaproteobacterium N47.</title>
        <authorList>
            <person name="Bergmann F."/>
            <person name="Selesi D."/>
            <person name="Weinmaier T."/>
            <person name="Tischler P."/>
            <person name="Rattei T."/>
            <person name="Meckenstock R.U."/>
        </authorList>
    </citation>
    <scope>NUCLEOTIDE SEQUENCE</scope>
</reference>
<evidence type="ECO:0000256" key="4">
    <source>
        <dbReference type="ARBA" id="ARBA00022605"/>
    </source>
</evidence>
<evidence type="ECO:0000313" key="10">
    <source>
        <dbReference type="EMBL" id="CBX27951.1"/>
    </source>
</evidence>
<dbReference type="PANTHER" id="PTHR31689:SF0">
    <property type="entry name" value="DIAMINOPIMELATE EPIMERASE"/>
    <property type="match status" value="1"/>
</dbReference>
<dbReference type="GO" id="GO:0005829">
    <property type="term" value="C:cytosol"/>
    <property type="evidence" value="ECO:0007669"/>
    <property type="project" value="TreeGrafter"/>
</dbReference>
<keyword evidence="4 8" id="KW-0028">Amino-acid biosynthesis</keyword>
<dbReference type="InterPro" id="IPR018510">
    <property type="entry name" value="DAP_epimerase_AS"/>
</dbReference>
<feature type="binding site" evidence="8">
    <location>
        <begin position="217"/>
        <end position="218"/>
    </location>
    <ligand>
        <name>substrate</name>
    </ligand>
</feature>
<dbReference type="NCBIfam" id="TIGR00652">
    <property type="entry name" value="DapF"/>
    <property type="match status" value="1"/>
</dbReference>
<dbReference type="PANTHER" id="PTHR31689">
    <property type="entry name" value="DIAMINOPIMELATE EPIMERASE, CHLOROPLASTIC"/>
    <property type="match status" value="1"/>
</dbReference>
<proteinExistence type="inferred from homology"/>
<dbReference type="GO" id="GO:0008837">
    <property type="term" value="F:diaminopimelate epimerase activity"/>
    <property type="evidence" value="ECO:0007669"/>
    <property type="project" value="UniProtKB-UniRule"/>
</dbReference>
<dbReference type="GO" id="GO:0009089">
    <property type="term" value="P:lysine biosynthetic process via diaminopimelate"/>
    <property type="evidence" value="ECO:0007669"/>
    <property type="project" value="UniProtKB-UniRule"/>
</dbReference>
<keyword evidence="8" id="KW-0963">Cytoplasm</keyword>
<name>E1YBK7_9BACT</name>
<dbReference type="Gene3D" id="3.10.310.10">
    <property type="entry name" value="Diaminopimelate Epimerase, Chain A, domain 1"/>
    <property type="match status" value="2"/>
</dbReference>
<dbReference type="SUPFAM" id="SSF54506">
    <property type="entry name" value="Diaminopimelate epimerase-like"/>
    <property type="match status" value="2"/>
</dbReference>
<dbReference type="UniPathway" id="UPA00034">
    <property type="reaction ID" value="UER00025"/>
</dbReference>
<dbReference type="Pfam" id="PF01678">
    <property type="entry name" value="DAP_epimerase"/>
    <property type="match status" value="2"/>
</dbReference>
<dbReference type="InterPro" id="IPR001653">
    <property type="entry name" value="DAP_epimerase_DapF"/>
</dbReference>
<feature type="binding site" evidence="8">
    <location>
        <begin position="84"/>
        <end position="85"/>
    </location>
    <ligand>
        <name>substrate</name>
    </ligand>
</feature>
<evidence type="ECO:0000256" key="7">
    <source>
        <dbReference type="ARBA" id="ARBA00051712"/>
    </source>
</evidence>
<comment type="similarity">
    <text evidence="2 8">Belongs to the diaminopimelate epimerase family.</text>
</comment>
<protein>
    <recommendedName>
        <fullName evidence="3 8">Diaminopimelate epimerase</fullName>
        <shortName evidence="8">DAP epimerase</shortName>
        <ecNumber evidence="3 8">5.1.1.7</ecNumber>
    </recommendedName>
    <alternativeName>
        <fullName evidence="8">PLP-independent amino acid racemase</fullName>
    </alternativeName>
</protein>
<feature type="active site" description="Proton acceptor" evidence="8">
    <location>
        <position position="216"/>
    </location>
</feature>
<dbReference type="PROSITE" id="PS01326">
    <property type="entry name" value="DAP_EPIMERASE"/>
    <property type="match status" value="1"/>
</dbReference>
<dbReference type="EMBL" id="FR695868">
    <property type="protein sequence ID" value="CBX27951.1"/>
    <property type="molecule type" value="Genomic_DNA"/>
</dbReference>
<feature type="binding site" evidence="8">
    <location>
        <position position="74"/>
    </location>
    <ligand>
        <name>substrate</name>
    </ligand>
</feature>
<comment type="subcellular location">
    <subcellularLocation>
        <location evidence="8">Cytoplasm</location>
    </subcellularLocation>
</comment>
<feature type="active site" description="Proton donor" evidence="8">
    <location>
        <position position="83"/>
    </location>
</feature>
<evidence type="ECO:0000256" key="3">
    <source>
        <dbReference type="ARBA" id="ARBA00013080"/>
    </source>
</evidence>